<dbReference type="Proteomes" id="UP000215563">
    <property type="component" value="Unassembled WGS sequence"/>
</dbReference>
<dbReference type="AlphaFoldDB" id="A0A229S4T7"/>
<comment type="caution">
    <text evidence="2">The sequence shown here is derived from an EMBL/GenBank/DDBJ whole genome shotgun (WGS) entry which is preliminary data.</text>
</comment>
<gene>
    <name evidence="2" type="ORF">CFP75_05965</name>
</gene>
<evidence type="ECO:0000313" key="3">
    <source>
        <dbReference type="Proteomes" id="UP000215563"/>
    </source>
</evidence>
<feature type="region of interest" description="Disordered" evidence="1">
    <location>
        <begin position="1"/>
        <end position="32"/>
    </location>
</feature>
<evidence type="ECO:0000313" key="2">
    <source>
        <dbReference type="EMBL" id="OXM53906.1"/>
    </source>
</evidence>
<proteinExistence type="predicted"/>
<reference evidence="2 3" key="1">
    <citation type="submission" date="2017-07" db="EMBL/GenBank/DDBJ databases">
        <title>Amycolatopsis alba DSM 44262 Genome sequencing and assembly.</title>
        <authorList>
            <person name="Kaur N."/>
            <person name="Mayilraj S."/>
        </authorList>
    </citation>
    <scope>NUCLEOTIDE SEQUENCE [LARGE SCALE GENOMIC DNA]</scope>
    <source>
        <strain evidence="2 3">DSM 44262</strain>
    </source>
</reference>
<keyword evidence="3" id="KW-1185">Reference proteome</keyword>
<sequence>MVTTSDQVAPVGEMVVESGLARDGPEQDDEQDSHLVFVARQRVPGQGVGKGAAGLAGRGGQRADAEAASVAEFA</sequence>
<name>A0A229S4T7_AMYAL</name>
<evidence type="ECO:0000256" key="1">
    <source>
        <dbReference type="SAM" id="MobiDB-lite"/>
    </source>
</evidence>
<dbReference type="EMBL" id="NMQU01000015">
    <property type="protein sequence ID" value="OXM53906.1"/>
    <property type="molecule type" value="Genomic_DNA"/>
</dbReference>
<organism evidence="2 3">
    <name type="scientific">Amycolatopsis alba DSM 44262</name>
    <dbReference type="NCBI Taxonomy" id="1125972"/>
    <lineage>
        <taxon>Bacteria</taxon>
        <taxon>Bacillati</taxon>
        <taxon>Actinomycetota</taxon>
        <taxon>Actinomycetes</taxon>
        <taxon>Pseudonocardiales</taxon>
        <taxon>Pseudonocardiaceae</taxon>
        <taxon>Amycolatopsis</taxon>
    </lineage>
</organism>
<protein>
    <submittedName>
        <fullName evidence="2">Uncharacterized protein</fullName>
    </submittedName>
</protein>
<accession>A0A229S4T7</accession>